<keyword evidence="2" id="KW-1185">Reference proteome</keyword>
<protein>
    <submittedName>
        <fullName evidence="1">Uncharacterized protein</fullName>
    </submittedName>
</protein>
<comment type="caution">
    <text evidence="1">The sequence shown here is derived from an EMBL/GenBank/DDBJ whole genome shotgun (WGS) entry which is preliminary data.</text>
</comment>
<dbReference type="Proteomes" id="UP000231134">
    <property type="component" value="Unassembled WGS sequence"/>
</dbReference>
<reference evidence="1 2" key="1">
    <citation type="submission" date="2017-11" db="EMBL/GenBank/DDBJ databases">
        <title>Animal gut microbial communities from fecal samples from Wisconsin, USA.</title>
        <authorList>
            <person name="Neumann A."/>
        </authorList>
    </citation>
    <scope>NUCLEOTIDE SEQUENCE [LARGE SCALE GENOMIC DNA]</scope>
    <source>
        <strain evidence="1 2">UWS3</strain>
    </source>
</reference>
<evidence type="ECO:0000313" key="1">
    <source>
        <dbReference type="EMBL" id="PJJ42424.1"/>
    </source>
</evidence>
<accession>A0A2M9A9R2</accession>
<proteinExistence type="predicted"/>
<name>A0A2M9A9R2_9BACT</name>
<dbReference type="AlphaFoldDB" id="A0A2M9A9R2"/>
<gene>
    <name evidence="1" type="ORF">BGX16_2451</name>
</gene>
<evidence type="ECO:0000313" key="2">
    <source>
        <dbReference type="Proteomes" id="UP000231134"/>
    </source>
</evidence>
<dbReference type="EMBL" id="PGEX01000001">
    <property type="protein sequence ID" value="PJJ42424.1"/>
    <property type="molecule type" value="Genomic_DNA"/>
</dbReference>
<organism evidence="1 2">
    <name type="scientific">Hallerella succinigenes</name>
    <dbReference type="NCBI Taxonomy" id="1896222"/>
    <lineage>
        <taxon>Bacteria</taxon>
        <taxon>Pseudomonadati</taxon>
        <taxon>Fibrobacterota</taxon>
        <taxon>Fibrobacteria</taxon>
        <taxon>Fibrobacterales</taxon>
        <taxon>Fibrobacteraceae</taxon>
        <taxon>Hallerella</taxon>
    </lineage>
</organism>
<sequence length="163" mass="18574">MPIAFSPCAALPRLFSTFVLSHKRLRYESYEILEGVAFPKMDLHLYASGKDGYIFMLTDEKRVNLYNDIHCRPLKPTGSPVQFFRGIIEGFQDALNVYLDFLVGNGVHFSDKPHSQFGAFFAFAFDILEIKRETSRKIHSPILLCSLGWVSTSIRTMQIFKGA</sequence>